<dbReference type="GO" id="GO:0043027">
    <property type="term" value="F:cysteine-type endopeptidase inhibitor activity involved in apoptotic process"/>
    <property type="evidence" value="ECO:0007669"/>
    <property type="project" value="TreeGrafter"/>
</dbReference>
<dbReference type="Pfam" id="PF00653">
    <property type="entry name" value="BIR"/>
    <property type="match status" value="2"/>
</dbReference>
<dbReference type="EnsemblMetazoa" id="BGLB000038-RD">
    <property type="protein sequence ID" value="BGLB000038-PD"/>
    <property type="gene ID" value="BGLB000038"/>
</dbReference>
<dbReference type="FunFam" id="1.10.1170.10:FF:000003">
    <property type="entry name" value="E3 ubiquitin-protein ligase XIAP"/>
    <property type="match status" value="1"/>
</dbReference>
<dbReference type="VEuPathDB" id="VectorBase:BGLAX_045772"/>
<dbReference type="GO" id="GO:0051726">
    <property type="term" value="P:regulation of cell cycle"/>
    <property type="evidence" value="ECO:0007669"/>
    <property type="project" value="TreeGrafter"/>
</dbReference>
<organism evidence="2 3">
    <name type="scientific">Biomphalaria glabrata</name>
    <name type="common">Bloodfluke planorb</name>
    <name type="synonym">Freshwater snail</name>
    <dbReference type="NCBI Taxonomy" id="6526"/>
    <lineage>
        <taxon>Eukaryota</taxon>
        <taxon>Metazoa</taxon>
        <taxon>Spiralia</taxon>
        <taxon>Lophotrochozoa</taxon>
        <taxon>Mollusca</taxon>
        <taxon>Gastropoda</taxon>
        <taxon>Heterobranchia</taxon>
        <taxon>Euthyneura</taxon>
        <taxon>Panpulmonata</taxon>
        <taxon>Hygrophila</taxon>
        <taxon>Lymnaeoidea</taxon>
        <taxon>Planorbidae</taxon>
        <taxon>Biomphalaria</taxon>
    </lineage>
</organism>
<dbReference type="SUPFAM" id="SSF57924">
    <property type="entry name" value="Inhibitor of apoptosis (IAP) repeat"/>
    <property type="match status" value="2"/>
</dbReference>
<dbReference type="SMART" id="SM00238">
    <property type="entry name" value="BIR"/>
    <property type="match status" value="2"/>
</dbReference>
<dbReference type="GO" id="GO:0005634">
    <property type="term" value="C:nucleus"/>
    <property type="evidence" value="ECO:0007669"/>
    <property type="project" value="TreeGrafter"/>
</dbReference>
<protein>
    <submittedName>
        <fullName evidence="2">Uncharacterized protein</fullName>
    </submittedName>
</protein>
<dbReference type="InterPro" id="IPR001370">
    <property type="entry name" value="BIR_rpt"/>
</dbReference>
<name>A0A2C9JBC6_BIOGL</name>
<dbReference type="AlphaFoldDB" id="A0A2C9JBC6"/>
<dbReference type="GO" id="GO:0043066">
    <property type="term" value="P:negative regulation of apoptotic process"/>
    <property type="evidence" value="ECO:0007669"/>
    <property type="project" value="TreeGrafter"/>
</dbReference>
<proteinExistence type="predicted"/>
<dbReference type="InterPro" id="IPR050784">
    <property type="entry name" value="IAP"/>
</dbReference>
<keyword evidence="1" id="KW-0053">Apoptosis</keyword>
<evidence type="ECO:0000313" key="2">
    <source>
        <dbReference type="EnsemblMetazoa" id="BGLB000038-PD"/>
    </source>
</evidence>
<sequence length="669" mass="77104">MYLCIHHFIVDQSLVYHLDLWVSHKSSHNYWIRLRLIKIKRFNHTSSKCFNMTPSCKGRLVKEVKKFNPFSKCYRRNESQTEEIQNNGVEVSEVIRVTEANEVSRVTEANEVSRVNEDSTINVQELDALKNPERAESVHVFKDINVYENKSIEFLKSDQKLNGSDKKTHESLATFSLRDLFRFRQLKMKHHPFIYYNTVTHPASVRGLSWSVFANEIYRLSTFADYPQNSPKSASLLSAQGFVYIGNGVNDRVMCFYCGKEKENWRPEDVIQDVHRLLSPDCPQVLREMSNIVQALQSTFEDTINGLQINSSHHTENNLQANSSLSTENTLQINFSHPIENTLQINSSFPTENSNTIPSEQEQQEPFARSVQNLMVDSINTIATTSETRGNTDSVRRDLIPSLSPTYSDLGIITERPKSPEYAHKIKRLQTFASWPRYHHLTPDELVEAGFFSAGSGDCTRCFFCGGGLRNWEEEDDVWVEHARWFPRCYYLRHKMGQEFIDIVQDLHSQLDQITIDHIKQRLDPQSNFLNMDKEDGALRRDPAVNSVLLLGFQVKDVIEIAKMLKQEEDFLSAKSLIDKLETEGKQKEKSLIIPHSSDNTQTYIDQKVLHYSVITRNWIRHLCYLLDTSPLLLNMGLVTHVRNVTLAQRSLQGYGIEGRSLDGAVHMH</sequence>
<dbReference type="PROSITE" id="PS50143">
    <property type="entry name" value="BIR_REPEAT_2"/>
    <property type="match status" value="2"/>
</dbReference>
<dbReference type="GO" id="GO:0061630">
    <property type="term" value="F:ubiquitin protein ligase activity"/>
    <property type="evidence" value="ECO:0007669"/>
    <property type="project" value="TreeGrafter"/>
</dbReference>
<accession>A0A2C9JBC6</accession>
<dbReference type="CDD" id="cd00022">
    <property type="entry name" value="BIR"/>
    <property type="match status" value="2"/>
</dbReference>
<dbReference type="GO" id="GO:0005737">
    <property type="term" value="C:cytoplasm"/>
    <property type="evidence" value="ECO:0007669"/>
    <property type="project" value="TreeGrafter"/>
</dbReference>
<dbReference type="VEuPathDB" id="VectorBase:BGLB000038"/>
<dbReference type="PANTHER" id="PTHR10044">
    <property type="entry name" value="INHIBITOR OF APOPTOSIS"/>
    <property type="match status" value="1"/>
</dbReference>
<dbReference type="Proteomes" id="UP000076420">
    <property type="component" value="Unassembled WGS sequence"/>
</dbReference>
<dbReference type="GO" id="GO:0031398">
    <property type="term" value="P:positive regulation of protein ubiquitination"/>
    <property type="evidence" value="ECO:0007669"/>
    <property type="project" value="TreeGrafter"/>
</dbReference>
<evidence type="ECO:0000313" key="3">
    <source>
        <dbReference type="Proteomes" id="UP000076420"/>
    </source>
</evidence>
<reference evidence="2" key="1">
    <citation type="submission" date="2020-05" db="UniProtKB">
        <authorList>
            <consortium name="EnsemblMetazoa"/>
        </authorList>
    </citation>
    <scope>IDENTIFICATION</scope>
    <source>
        <strain evidence="2">BB02</strain>
    </source>
</reference>
<dbReference type="PANTHER" id="PTHR10044:SF139">
    <property type="entry name" value="DEATH-ASSOCIATED INHIBITOR OF APOPTOSIS 2"/>
    <property type="match status" value="1"/>
</dbReference>
<gene>
    <name evidence="2" type="primary">106053648</name>
</gene>
<evidence type="ECO:0000256" key="1">
    <source>
        <dbReference type="ARBA" id="ARBA00022703"/>
    </source>
</evidence>
<dbReference type="OrthoDB" id="6115501at2759"/>
<dbReference type="GO" id="GO:0006915">
    <property type="term" value="P:apoptotic process"/>
    <property type="evidence" value="ECO:0007669"/>
    <property type="project" value="UniProtKB-KW"/>
</dbReference>
<dbReference type="Gene3D" id="1.10.1170.10">
    <property type="entry name" value="Inhibitor Of Apoptosis Protein (2mihbC-IAP-1), Chain A"/>
    <property type="match status" value="2"/>
</dbReference>